<gene>
    <name evidence="1" type="ORF">ACFFX0_33305</name>
</gene>
<organism evidence="1 2">
    <name type="scientific">Citricoccus parietis</name>
    <dbReference type="NCBI Taxonomy" id="592307"/>
    <lineage>
        <taxon>Bacteria</taxon>
        <taxon>Bacillati</taxon>
        <taxon>Actinomycetota</taxon>
        <taxon>Actinomycetes</taxon>
        <taxon>Micrococcales</taxon>
        <taxon>Micrococcaceae</taxon>
        <taxon>Citricoccus</taxon>
    </lineage>
</organism>
<evidence type="ECO:0000313" key="2">
    <source>
        <dbReference type="Proteomes" id="UP001589575"/>
    </source>
</evidence>
<comment type="caution">
    <text evidence="1">The sequence shown here is derived from an EMBL/GenBank/DDBJ whole genome shotgun (WGS) entry which is preliminary data.</text>
</comment>
<reference evidence="1 2" key="1">
    <citation type="submission" date="2024-09" db="EMBL/GenBank/DDBJ databases">
        <authorList>
            <person name="Sun Q."/>
            <person name="Mori K."/>
        </authorList>
    </citation>
    <scope>NUCLEOTIDE SEQUENCE [LARGE SCALE GENOMIC DNA]</scope>
    <source>
        <strain evidence="1 2">CCM 7609</strain>
    </source>
</reference>
<proteinExistence type="predicted"/>
<keyword evidence="2" id="KW-1185">Reference proteome</keyword>
<name>A0ABV5GAX2_9MICC</name>
<accession>A0ABV5GAX2</accession>
<evidence type="ECO:0000313" key="1">
    <source>
        <dbReference type="EMBL" id="MFB9075769.1"/>
    </source>
</evidence>
<dbReference type="Proteomes" id="UP001589575">
    <property type="component" value="Unassembled WGS sequence"/>
</dbReference>
<sequence length="128" mass="14159">MITAGTITNALCAASNCGEPARPSCSRRPSYCSRSSSRFTSRHCLPLKVRPTRISTATITEISTAVSQLICRRGSLPVTRNAIIRRYPRTCLDMPICSSNTATLTSWKARMRPTYRASPSSHHRCMKP</sequence>
<protein>
    <submittedName>
        <fullName evidence="1">Uncharacterized protein</fullName>
    </submittedName>
</protein>
<dbReference type="EMBL" id="JBHMFI010000028">
    <property type="protein sequence ID" value="MFB9075769.1"/>
    <property type="molecule type" value="Genomic_DNA"/>
</dbReference>